<dbReference type="PANTHER" id="PTHR24177:SF432">
    <property type="entry name" value="OS06G0286146 PROTEIN"/>
    <property type="match status" value="1"/>
</dbReference>
<organism evidence="3 4">
    <name type="scientific">Dichanthelium oligosanthes</name>
    <dbReference type="NCBI Taxonomy" id="888268"/>
    <lineage>
        <taxon>Eukaryota</taxon>
        <taxon>Viridiplantae</taxon>
        <taxon>Streptophyta</taxon>
        <taxon>Embryophyta</taxon>
        <taxon>Tracheophyta</taxon>
        <taxon>Spermatophyta</taxon>
        <taxon>Magnoliopsida</taxon>
        <taxon>Liliopsida</taxon>
        <taxon>Poales</taxon>
        <taxon>Poaceae</taxon>
        <taxon>PACMAD clade</taxon>
        <taxon>Panicoideae</taxon>
        <taxon>Panicodae</taxon>
        <taxon>Paniceae</taxon>
        <taxon>Dichantheliinae</taxon>
        <taxon>Dichanthelium</taxon>
    </lineage>
</organism>
<dbReference type="Pfam" id="PF13962">
    <property type="entry name" value="PGG"/>
    <property type="match status" value="1"/>
</dbReference>
<gene>
    <name evidence="3" type="ORF">BAE44_0001311</name>
</gene>
<keyword evidence="1" id="KW-0812">Transmembrane</keyword>
<dbReference type="EMBL" id="LWDX02004694">
    <property type="protein sequence ID" value="OEL37670.1"/>
    <property type="molecule type" value="Genomic_DNA"/>
</dbReference>
<feature type="transmembrane region" description="Helical" evidence="1">
    <location>
        <begin position="48"/>
        <end position="67"/>
    </location>
</feature>
<name>A0A1E5WKK5_9POAL</name>
<dbReference type="InterPro" id="IPR026961">
    <property type="entry name" value="PGG_dom"/>
</dbReference>
<dbReference type="STRING" id="888268.A0A1E5WKK5"/>
<feature type="domain" description="PGG" evidence="2">
    <location>
        <begin position="1"/>
        <end position="103"/>
    </location>
</feature>
<evidence type="ECO:0000313" key="3">
    <source>
        <dbReference type="EMBL" id="OEL37670.1"/>
    </source>
</evidence>
<dbReference type="AlphaFoldDB" id="A0A1E5WKK5"/>
<keyword evidence="1" id="KW-0472">Membrane</keyword>
<dbReference type="OrthoDB" id="681126at2759"/>
<feature type="transmembrane region" description="Helical" evidence="1">
    <location>
        <begin position="110"/>
        <end position="128"/>
    </location>
</feature>
<comment type="caution">
    <text evidence="3">The sequence shown here is derived from an EMBL/GenBank/DDBJ whole genome shotgun (WGS) entry which is preliminary data.</text>
</comment>
<keyword evidence="1" id="KW-1133">Transmembrane helix</keyword>
<evidence type="ECO:0000259" key="2">
    <source>
        <dbReference type="Pfam" id="PF13962"/>
    </source>
</evidence>
<evidence type="ECO:0000256" key="1">
    <source>
        <dbReference type="SAM" id="Phobius"/>
    </source>
</evidence>
<dbReference type="GO" id="GO:0016020">
    <property type="term" value="C:membrane"/>
    <property type="evidence" value="ECO:0007669"/>
    <property type="project" value="TreeGrafter"/>
</dbReference>
<feature type="transmembrane region" description="Helical" evidence="1">
    <location>
        <begin position="79"/>
        <end position="98"/>
    </location>
</feature>
<sequence>MTLAVLDVSVTYQAGLNPPGGFLENRGIGHEAAGAPVLESINPNRYNVFFYSNTTAFLTSLAIIILLMNRSFYVSEAKVVAPEIIVVLDMVGLMAAYWAGSTRREQTAMYTLVLSAIVLIVIYAVYAVQLVPKLPRLVDDVLRRRVRGPRRTTSTTKHGRRC</sequence>
<protein>
    <recommendedName>
        <fullName evidence="2">PGG domain-containing protein</fullName>
    </recommendedName>
</protein>
<keyword evidence="4" id="KW-1185">Reference proteome</keyword>
<evidence type="ECO:0000313" key="4">
    <source>
        <dbReference type="Proteomes" id="UP000095767"/>
    </source>
</evidence>
<reference evidence="3 4" key="1">
    <citation type="submission" date="2016-09" db="EMBL/GenBank/DDBJ databases">
        <title>The draft genome of Dichanthelium oligosanthes: A C3 panicoid grass species.</title>
        <authorList>
            <person name="Studer A.J."/>
            <person name="Schnable J.C."/>
            <person name="Brutnell T.P."/>
        </authorList>
    </citation>
    <scope>NUCLEOTIDE SEQUENCE [LARGE SCALE GENOMIC DNA]</scope>
    <source>
        <strain evidence="4">cv. Kellogg 1175</strain>
        <tissue evidence="3">Leaf</tissue>
    </source>
</reference>
<dbReference type="PANTHER" id="PTHR24177">
    <property type="entry name" value="CASKIN"/>
    <property type="match status" value="1"/>
</dbReference>
<proteinExistence type="predicted"/>
<dbReference type="Proteomes" id="UP000095767">
    <property type="component" value="Unassembled WGS sequence"/>
</dbReference>
<accession>A0A1E5WKK5</accession>